<dbReference type="AlphaFoldDB" id="A0A8B6DQL0"/>
<evidence type="ECO:0008006" key="6">
    <source>
        <dbReference type="Google" id="ProtNLM"/>
    </source>
</evidence>
<dbReference type="SMART" id="SM01265">
    <property type="entry name" value="Mab-21"/>
    <property type="match status" value="1"/>
</dbReference>
<proteinExistence type="inferred from homology"/>
<evidence type="ECO:0000259" key="3">
    <source>
        <dbReference type="Pfam" id="PF20266"/>
    </source>
</evidence>
<dbReference type="Pfam" id="PF20266">
    <property type="entry name" value="Mab-21_C"/>
    <property type="match status" value="1"/>
</dbReference>
<evidence type="ECO:0000313" key="4">
    <source>
        <dbReference type="EMBL" id="VDI22363.1"/>
    </source>
</evidence>
<feature type="domain" description="Mab-21-like HhH/H2TH-like" evidence="3">
    <location>
        <begin position="241"/>
        <end position="334"/>
    </location>
</feature>
<comment type="similarity">
    <text evidence="1">Belongs to the mab-21 family.</text>
</comment>
<reference evidence="4" key="1">
    <citation type="submission" date="2018-11" db="EMBL/GenBank/DDBJ databases">
        <authorList>
            <person name="Alioto T."/>
            <person name="Alioto T."/>
        </authorList>
    </citation>
    <scope>NUCLEOTIDE SEQUENCE</scope>
</reference>
<dbReference type="PANTHER" id="PTHR10656">
    <property type="entry name" value="CELL FATE DETERMINING PROTEIN MAB21-RELATED"/>
    <property type="match status" value="1"/>
</dbReference>
<gene>
    <name evidence="4" type="ORF">MGAL_10B051097</name>
</gene>
<keyword evidence="5" id="KW-1185">Reference proteome</keyword>
<dbReference type="EMBL" id="UYJE01003780">
    <property type="protein sequence ID" value="VDI22363.1"/>
    <property type="molecule type" value="Genomic_DNA"/>
</dbReference>
<evidence type="ECO:0000259" key="2">
    <source>
        <dbReference type="Pfam" id="PF03281"/>
    </source>
</evidence>
<organism evidence="4 5">
    <name type="scientific">Mytilus galloprovincialis</name>
    <name type="common">Mediterranean mussel</name>
    <dbReference type="NCBI Taxonomy" id="29158"/>
    <lineage>
        <taxon>Eukaryota</taxon>
        <taxon>Metazoa</taxon>
        <taxon>Spiralia</taxon>
        <taxon>Lophotrochozoa</taxon>
        <taxon>Mollusca</taxon>
        <taxon>Bivalvia</taxon>
        <taxon>Autobranchia</taxon>
        <taxon>Pteriomorphia</taxon>
        <taxon>Mytilida</taxon>
        <taxon>Mytiloidea</taxon>
        <taxon>Mytilidae</taxon>
        <taxon>Mytilinae</taxon>
        <taxon>Mytilus</taxon>
    </lineage>
</organism>
<feature type="non-terminal residue" evidence="4">
    <location>
        <position position="633"/>
    </location>
</feature>
<evidence type="ECO:0000313" key="5">
    <source>
        <dbReference type="Proteomes" id="UP000596742"/>
    </source>
</evidence>
<comment type="caution">
    <text evidence="4">The sequence shown here is derived from an EMBL/GenBank/DDBJ whole genome shotgun (WGS) entry which is preliminary data.</text>
</comment>
<dbReference type="Proteomes" id="UP000596742">
    <property type="component" value="Unassembled WGS sequence"/>
</dbReference>
<dbReference type="OrthoDB" id="5949259at2759"/>
<name>A0A8B6DQL0_MYTGA</name>
<dbReference type="InterPro" id="IPR046906">
    <property type="entry name" value="Mab-21_HhH/H2TH-like"/>
</dbReference>
<sequence>MSRNREYSLRFYEYLCQKIGSEEDVKARRITSTVCDIGNRSFKLIRSGSNGEGLYLKGSDLDIMVIYSNCTVYEYNSEIPVINKTIPLVMDTEDTQPCFTKLRIVRGHSLSYIAEVVLHTDHKGEVFSSKLFKETELDRLSTKYEFFYKIHGPCMADINNQLDLAICFKCDKWISHSEPWIKRSREKWPSADVISKIISCGVLFVPIGSKGSINEHIEWRLSFSVAEKFLIFSFNHAQLLCYALLKIFLREIVDKDKCLKGLLCSYFIKTVMFWILEESDPSIWRPDNIIPCFQACLHRLLYCVENDILLHYFIPENNLFYLRFNKINRNKLCKLLQISYQHGVQFLFSAETLNCYPNCPFEINQSLIGNARLVNEIHGTLSCGIYVGEENIYMLLRTLLHRSRSAMSAAIFTFFLSRAHQTVPHCSLIPRGSNIQSYLKLKNIISHLLVGLHSDAVTGWIMLASFFYEQKYYFTSLYIINHTLLKCTDEKIQLDPSFVKRSLNWNQINALNMVTNENLITSLKTLTMNILHFGERSLIIPTELQLEVQKDAYIIYPTPYAHFLGFLCCYHLSDYSSCNHFMHQLLQDFENILIIKIETDAFVLCHIPKCIAIAYQMLGETKKATFWLQVAWR</sequence>
<dbReference type="InterPro" id="IPR024810">
    <property type="entry name" value="MAB21L/cGLR"/>
</dbReference>
<evidence type="ECO:0000256" key="1">
    <source>
        <dbReference type="ARBA" id="ARBA00008307"/>
    </source>
</evidence>
<dbReference type="Pfam" id="PF03281">
    <property type="entry name" value="Mab-21"/>
    <property type="match status" value="1"/>
</dbReference>
<dbReference type="Gene3D" id="1.10.1410.40">
    <property type="match status" value="1"/>
</dbReference>
<accession>A0A8B6DQL0</accession>
<dbReference type="InterPro" id="IPR046903">
    <property type="entry name" value="Mab-21-like_nuc_Trfase"/>
</dbReference>
<dbReference type="PANTHER" id="PTHR10656:SF69">
    <property type="entry name" value="MAB-21-LIKE HHH_H2TH-LIKE DOMAIN-CONTAINING PROTEIN"/>
    <property type="match status" value="1"/>
</dbReference>
<feature type="domain" description="Mab-21-like nucleotidyltransferase" evidence="2">
    <location>
        <begin position="161"/>
        <end position="231"/>
    </location>
</feature>
<protein>
    <recommendedName>
        <fullName evidence="6">Mab-21-like HhH/H2TH-like domain-containing protein</fullName>
    </recommendedName>
</protein>